<dbReference type="InParanoid" id="L2GK23"/>
<feature type="signal peptide" evidence="1">
    <location>
        <begin position="1"/>
        <end position="25"/>
    </location>
</feature>
<proteinExistence type="predicted"/>
<evidence type="ECO:0000313" key="2">
    <source>
        <dbReference type="EMBL" id="ELA41233.1"/>
    </source>
</evidence>
<dbReference type="AlphaFoldDB" id="L2GK23"/>
<dbReference type="GO" id="GO:0031204">
    <property type="term" value="P:post-translational protein targeting to membrane, translocation"/>
    <property type="evidence" value="ECO:0007669"/>
    <property type="project" value="InterPro"/>
</dbReference>
<dbReference type="OrthoDB" id="2195645at2759"/>
<protein>
    <submittedName>
        <fullName evidence="2">Uncharacterized protein</fullName>
    </submittedName>
</protein>
<dbReference type="GO" id="GO:0031207">
    <property type="term" value="C:Sec62/Sec63 complex"/>
    <property type="evidence" value="ECO:0007669"/>
    <property type="project" value="InterPro"/>
</dbReference>
<feature type="chain" id="PRO_5003960054" evidence="1">
    <location>
        <begin position="26"/>
        <end position="163"/>
    </location>
</feature>
<dbReference type="GeneID" id="19882432"/>
<reference evidence="3" key="1">
    <citation type="submission" date="2011-05" db="EMBL/GenBank/DDBJ databases">
        <title>The genome sequence of Vittaforma corneae strain ATCC 50505.</title>
        <authorList>
            <consortium name="The Broad Institute Genome Sequencing Platform"/>
            <person name="Cuomo C."/>
            <person name="Didier E."/>
            <person name="Bowers L."/>
            <person name="Young S.K."/>
            <person name="Zeng Q."/>
            <person name="Gargeya S."/>
            <person name="Fitzgerald M."/>
            <person name="Haas B."/>
            <person name="Abouelleil A."/>
            <person name="Alvarado L."/>
            <person name="Arachchi H.M."/>
            <person name="Berlin A."/>
            <person name="Chapman S.B."/>
            <person name="Gearin G."/>
            <person name="Goldberg J."/>
            <person name="Griggs A."/>
            <person name="Gujja S."/>
            <person name="Hansen M."/>
            <person name="Heiman D."/>
            <person name="Howarth C."/>
            <person name="Larimer J."/>
            <person name="Lui A."/>
            <person name="MacDonald P.J.P."/>
            <person name="McCowen C."/>
            <person name="Montmayeur A."/>
            <person name="Murphy C."/>
            <person name="Neiman D."/>
            <person name="Pearson M."/>
            <person name="Priest M."/>
            <person name="Roberts A."/>
            <person name="Saif S."/>
            <person name="Shea T."/>
            <person name="Sisk P."/>
            <person name="Stolte C."/>
            <person name="Sykes S."/>
            <person name="Wortman J."/>
            <person name="Nusbaum C."/>
            <person name="Birren B."/>
        </authorList>
    </citation>
    <scope>NUCLEOTIDE SEQUENCE [LARGE SCALE GENOMIC DNA]</scope>
    <source>
        <strain evidence="3">ATCC 50505</strain>
    </source>
</reference>
<gene>
    <name evidence="2" type="ORF">VICG_01722</name>
</gene>
<dbReference type="OMA" id="KPGWNIF"/>
<dbReference type="VEuPathDB" id="MicrosporidiaDB:VICG_01722"/>
<name>L2GK23_VITCO</name>
<dbReference type="Proteomes" id="UP000011082">
    <property type="component" value="Unassembled WGS sequence"/>
</dbReference>
<sequence>MIILVSLFCSILIIGIGMLARSTTGDSPESSNEDLNKFYGMFAEPMSVQMKQLILAAKNTLKKLNVLAEEREVVSNLFEERVLSDEFFKRFRNAEEELVIEKTLIENEAEALRTGSKDQVFSEASKLLSVEILGTKKKRIFDEALFLKKQENLMKDLKSRSKK</sequence>
<dbReference type="RefSeq" id="XP_007605167.1">
    <property type="nucleotide sequence ID" value="XM_007605105.1"/>
</dbReference>
<accession>L2GK23</accession>
<keyword evidence="1" id="KW-0732">Signal</keyword>
<evidence type="ECO:0000256" key="1">
    <source>
        <dbReference type="SAM" id="SignalP"/>
    </source>
</evidence>
<evidence type="ECO:0000313" key="3">
    <source>
        <dbReference type="Proteomes" id="UP000011082"/>
    </source>
</evidence>
<dbReference type="Pfam" id="PF09802">
    <property type="entry name" value="Sec66"/>
    <property type="match status" value="1"/>
</dbReference>
<organism evidence="2 3">
    <name type="scientific">Vittaforma corneae (strain ATCC 50505)</name>
    <name type="common">Microsporidian parasite</name>
    <name type="synonym">Nosema corneum</name>
    <dbReference type="NCBI Taxonomy" id="993615"/>
    <lineage>
        <taxon>Eukaryota</taxon>
        <taxon>Fungi</taxon>
        <taxon>Fungi incertae sedis</taxon>
        <taxon>Microsporidia</taxon>
        <taxon>Nosematidae</taxon>
        <taxon>Vittaforma</taxon>
    </lineage>
</organism>
<dbReference type="InterPro" id="IPR018624">
    <property type="entry name" value="Sec66"/>
</dbReference>
<keyword evidence="3" id="KW-1185">Reference proteome</keyword>
<dbReference type="HOGENOM" id="CLU_1628322_0_0_1"/>
<dbReference type="STRING" id="993615.L2GK23"/>
<dbReference type="EMBL" id="JH370147">
    <property type="protein sequence ID" value="ELA41233.1"/>
    <property type="molecule type" value="Genomic_DNA"/>
</dbReference>